<dbReference type="Gene3D" id="3.60.21.10">
    <property type="match status" value="1"/>
</dbReference>
<dbReference type="KEGG" id="tsy:THSYN_25565"/>
<reference evidence="2 3" key="1">
    <citation type="submission" date="2017-03" db="EMBL/GenBank/DDBJ databases">
        <title>Complete genome sequence of Candidatus 'Thiodictyon syntrophicum' sp. nov. strain Cad16T, a photolithoautotroph purple sulfur bacterium isolated from an alpine meromictic lake.</title>
        <authorList>
            <person name="Luedin S.M."/>
            <person name="Pothier J.F."/>
            <person name="Danza F."/>
            <person name="Storelli N."/>
            <person name="Wittwer M."/>
            <person name="Tonolla M."/>
        </authorList>
    </citation>
    <scope>NUCLEOTIDE SEQUENCE [LARGE SCALE GENOMIC DNA]</scope>
    <source>
        <strain evidence="2 3">Cad16T</strain>
    </source>
</reference>
<evidence type="ECO:0000259" key="1">
    <source>
        <dbReference type="Pfam" id="PF00149"/>
    </source>
</evidence>
<evidence type="ECO:0000313" key="2">
    <source>
        <dbReference type="EMBL" id="AUB83968.1"/>
    </source>
</evidence>
<dbReference type="SUPFAM" id="SSF56300">
    <property type="entry name" value="Metallo-dependent phosphatases"/>
    <property type="match status" value="1"/>
</dbReference>
<keyword evidence="3" id="KW-1185">Reference proteome</keyword>
<evidence type="ECO:0000313" key="3">
    <source>
        <dbReference type="Proteomes" id="UP000232638"/>
    </source>
</evidence>
<dbReference type="Pfam" id="PF00149">
    <property type="entry name" value="Metallophos"/>
    <property type="match status" value="1"/>
</dbReference>
<dbReference type="EMBL" id="CP020370">
    <property type="protein sequence ID" value="AUB83968.1"/>
    <property type="molecule type" value="Genomic_DNA"/>
</dbReference>
<feature type="domain" description="Calcineurin-like phosphoesterase" evidence="1">
    <location>
        <begin position="19"/>
        <end position="113"/>
    </location>
</feature>
<dbReference type="GO" id="GO:0016787">
    <property type="term" value="F:hydrolase activity"/>
    <property type="evidence" value="ECO:0007669"/>
    <property type="project" value="InterPro"/>
</dbReference>
<dbReference type="Proteomes" id="UP000232638">
    <property type="component" value="Chromosome"/>
</dbReference>
<dbReference type="InterPro" id="IPR029052">
    <property type="entry name" value="Metallo-depent_PP-like"/>
</dbReference>
<protein>
    <recommendedName>
        <fullName evidence="1">Calcineurin-like phosphoesterase domain-containing protein</fullName>
    </recommendedName>
</protein>
<proteinExistence type="predicted"/>
<dbReference type="AlphaFoldDB" id="A0A2K8UEF4"/>
<dbReference type="InterPro" id="IPR004843">
    <property type="entry name" value="Calcineurin-like_PHP"/>
</dbReference>
<accession>A0A2K8UEF4</accession>
<gene>
    <name evidence="2" type="ORF">THSYN_25565</name>
</gene>
<name>A0A2K8UEF4_9GAMM</name>
<sequence>MIGSGPQQQGERPVHFNWLHFTDLHCGMREDRWLWDTVLERLRKDLAILQPRCGAWDLILFTGDLTDRGTRAQFDELDAGLTRLGDCIAALQGGRQPILLAVPGNHDLQRPETDDEGLSVLAAWLGQPRLPQVFWDKPDAVACQTIDTAFAEYRAWWDRRVAPQLGTEGRSN</sequence>
<organism evidence="2 3">
    <name type="scientific">Candidatus Thiodictyon syntrophicum</name>
    <dbReference type="NCBI Taxonomy" id="1166950"/>
    <lineage>
        <taxon>Bacteria</taxon>
        <taxon>Pseudomonadati</taxon>
        <taxon>Pseudomonadota</taxon>
        <taxon>Gammaproteobacteria</taxon>
        <taxon>Chromatiales</taxon>
        <taxon>Chromatiaceae</taxon>
        <taxon>Thiodictyon</taxon>
    </lineage>
</organism>